<evidence type="ECO:0000313" key="2">
    <source>
        <dbReference type="EMBL" id="CAF1641970.1"/>
    </source>
</evidence>
<evidence type="ECO:0008006" key="5">
    <source>
        <dbReference type="Google" id="ProtNLM"/>
    </source>
</evidence>
<protein>
    <recommendedName>
        <fullName evidence="5">NHL repeat-containing protein</fullName>
    </recommendedName>
</protein>
<accession>A0A815QF26</accession>
<sequence>MYIVDSGNNRILRWPPNSIFGECIVACTGTVGIEADKLYIPIALAFDSYGSLFISEGLNNRVQKFQIVGSFDSSSTIISTSTITTTTTTITDHTTSLEASSESSKTHSTTVAVSIAVLVVLC</sequence>
<dbReference type="AlphaFoldDB" id="A0A815QF26"/>
<evidence type="ECO:0000313" key="4">
    <source>
        <dbReference type="Proteomes" id="UP000663870"/>
    </source>
</evidence>
<evidence type="ECO:0000313" key="1">
    <source>
        <dbReference type="EMBL" id="CAF1460899.1"/>
    </source>
</evidence>
<organism evidence="1 3">
    <name type="scientific">Rotaria sordida</name>
    <dbReference type="NCBI Taxonomy" id="392033"/>
    <lineage>
        <taxon>Eukaryota</taxon>
        <taxon>Metazoa</taxon>
        <taxon>Spiralia</taxon>
        <taxon>Gnathifera</taxon>
        <taxon>Rotifera</taxon>
        <taxon>Eurotatoria</taxon>
        <taxon>Bdelloidea</taxon>
        <taxon>Philodinida</taxon>
        <taxon>Philodinidae</taxon>
        <taxon>Rotaria</taxon>
    </lineage>
</organism>
<dbReference type="SUPFAM" id="SSF101898">
    <property type="entry name" value="NHL repeat"/>
    <property type="match status" value="1"/>
</dbReference>
<dbReference type="EMBL" id="CAJNOL010009232">
    <property type="protein sequence ID" value="CAF1641970.1"/>
    <property type="molecule type" value="Genomic_DNA"/>
</dbReference>
<dbReference type="InterPro" id="IPR011042">
    <property type="entry name" value="6-blade_b-propeller_TolB-like"/>
</dbReference>
<keyword evidence="4" id="KW-1185">Reference proteome</keyword>
<gene>
    <name evidence="2" type="ORF">JXQ802_LOCUS53330</name>
    <name evidence="1" type="ORF">PYM288_LOCUS36941</name>
</gene>
<comment type="caution">
    <text evidence="1">The sequence shown here is derived from an EMBL/GenBank/DDBJ whole genome shotgun (WGS) entry which is preliminary data.</text>
</comment>
<dbReference type="EMBL" id="CAJNOH010007572">
    <property type="protein sequence ID" value="CAF1460899.1"/>
    <property type="molecule type" value="Genomic_DNA"/>
</dbReference>
<name>A0A815QF26_9BILA</name>
<dbReference type="Proteomes" id="UP000663854">
    <property type="component" value="Unassembled WGS sequence"/>
</dbReference>
<proteinExistence type="predicted"/>
<dbReference type="Proteomes" id="UP000663870">
    <property type="component" value="Unassembled WGS sequence"/>
</dbReference>
<evidence type="ECO:0000313" key="3">
    <source>
        <dbReference type="Proteomes" id="UP000663854"/>
    </source>
</evidence>
<reference evidence="1" key="1">
    <citation type="submission" date="2021-02" db="EMBL/GenBank/DDBJ databases">
        <authorList>
            <person name="Nowell W R."/>
        </authorList>
    </citation>
    <scope>NUCLEOTIDE SEQUENCE</scope>
</reference>
<dbReference type="Gene3D" id="2.120.10.30">
    <property type="entry name" value="TolB, C-terminal domain"/>
    <property type="match status" value="1"/>
</dbReference>